<comment type="caution">
    <text evidence="2">The sequence shown here is derived from an EMBL/GenBank/DDBJ whole genome shotgun (WGS) entry which is preliminary data.</text>
</comment>
<dbReference type="InterPro" id="IPR046262">
    <property type="entry name" value="DUF6295"/>
</dbReference>
<dbReference type="EMBL" id="JAUFPN010000150">
    <property type="protein sequence ID" value="MDN3565583.1"/>
    <property type="molecule type" value="Genomic_DNA"/>
</dbReference>
<reference evidence="3" key="1">
    <citation type="journal article" date="2019" name="Int. J. Syst. Evol. Microbiol.">
        <title>The Global Catalogue of Microorganisms (GCM) 10K type strain sequencing project: providing services to taxonomists for standard genome sequencing and annotation.</title>
        <authorList>
            <consortium name="The Broad Institute Genomics Platform"/>
            <consortium name="The Broad Institute Genome Sequencing Center for Infectious Disease"/>
            <person name="Wu L."/>
            <person name="Ma J."/>
        </authorList>
    </citation>
    <scope>NUCLEOTIDE SEQUENCE [LARGE SCALE GENOMIC DNA]</scope>
    <source>
        <strain evidence="3">CECT 7131</strain>
    </source>
</reference>
<sequence>MCTSIVEIARAEGMAQRGDAWFPLAQAVVAYDHARHAPLGDVITLDFLNPGRGPAARAGVELSLETAKELRAALDRAIAAAEVEEAEVRGQGQGQGQGMGRGEGPRLRQVG</sequence>
<feature type="region of interest" description="Disordered" evidence="1">
    <location>
        <begin position="84"/>
        <end position="111"/>
    </location>
</feature>
<dbReference type="Proteomes" id="UP001529369">
    <property type="component" value="Unassembled WGS sequence"/>
</dbReference>
<evidence type="ECO:0000313" key="2">
    <source>
        <dbReference type="EMBL" id="MDN3565583.1"/>
    </source>
</evidence>
<accession>A0ABT8A702</accession>
<proteinExistence type="predicted"/>
<evidence type="ECO:0000313" key="3">
    <source>
        <dbReference type="Proteomes" id="UP001529369"/>
    </source>
</evidence>
<organism evidence="2 3">
    <name type="scientific">Paeniroseomonas aquatica</name>
    <dbReference type="NCBI Taxonomy" id="373043"/>
    <lineage>
        <taxon>Bacteria</taxon>
        <taxon>Pseudomonadati</taxon>
        <taxon>Pseudomonadota</taxon>
        <taxon>Alphaproteobacteria</taxon>
        <taxon>Acetobacterales</taxon>
        <taxon>Acetobacteraceae</taxon>
        <taxon>Paeniroseomonas</taxon>
    </lineage>
</organism>
<keyword evidence="3" id="KW-1185">Reference proteome</keyword>
<name>A0ABT8A702_9PROT</name>
<evidence type="ECO:0000256" key="1">
    <source>
        <dbReference type="SAM" id="MobiDB-lite"/>
    </source>
</evidence>
<feature type="compositionally biased region" description="Gly residues" evidence="1">
    <location>
        <begin position="91"/>
        <end position="102"/>
    </location>
</feature>
<dbReference type="Pfam" id="PF19812">
    <property type="entry name" value="DUF6295"/>
    <property type="match status" value="1"/>
</dbReference>
<protein>
    <submittedName>
        <fullName evidence="2">DUF6295 family protein</fullName>
    </submittedName>
</protein>
<dbReference type="RefSeq" id="WP_290317430.1">
    <property type="nucleotide sequence ID" value="NZ_JAUFPN010000150.1"/>
</dbReference>
<gene>
    <name evidence="2" type="ORF">QWZ14_14540</name>
</gene>